<proteinExistence type="predicted"/>
<gene>
    <name evidence="1" type="ORF">HK100_001152</name>
</gene>
<organism evidence="1 2">
    <name type="scientific">Physocladia obscura</name>
    <dbReference type="NCBI Taxonomy" id="109957"/>
    <lineage>
        <taxon>Eukaryota</taxon>
        <taxon>Fungi</taxon>
        <taxon>Fungi incertae sedis</taxon>
        <taxon>Chytridiomycota</taxon>
        <taxon>Chytridiomycota incertae sedis</taxon>
        <taxon>Chytridiomycetes</taxon>
        <taxon>Chytridiales</taxon>
        <taxon>Chytriomycetaceae</taxon>
        <taxon>Physocladia</taxon>
    </lineage>
</organism>
<keyword evidence="2" id="KW-1185">Reference proteome</keyword>
<protein>
    <submittedName>
        <fullName evidence="1">Uncharacterized protein</fullName>
    </submittedName>
</protein>
<dbReference type="InterPro" id="IPR014752">
    <property type="entry name" value="Arrestin-like_C"/>
</dbReference>
<name>A0AAD5SX78_9FUNG</name>
<dbReference type="Proteomes" id="UP001211907">
    <property type="component" value="Unassembled WGS sequence"/>
</dbReference>
<evidence type="ECO:0000313" key="1">
    <source>
        <dbReference type="EMBL" id="KAJ3116120.1"/>
    </source>
</evidence>
<dbReference type="AlphaFoldDB" id="A0AAD5SX78"/>
<comment type="caution">
    <text evidence="1">The sequence shown here is derived from an EMBL/GenBank/DDBJ whole genome shotgun (WGS) entry which is preliminary data.</text>
</comment>
<dbReference type="EMBL" id="JADGJH010001249">
    <property type="protein sequence ID" value="KAJ3116120.1"/>
    <property type="molecule type" value="Genomic_DNA"/>
</dbReference>
<reference evidence="1" key="1">
    <citation type="submission" date="2020-05" db="EMBL/GenBank/DDBJ databases">
        <title>Phylogenomic resolution of chytrid fungi.</title>
        <authorList>
            <person name="Stajich J.E."/>
            <person name="Amses K."/>
            <person name="Simmons R."/>
            <person name="Seto K."/>
            <person name="Myers J."/>
            <person name="Bonds A."/>
            <person name="Quandt C.A."/>
            <person name="Barry K."/>
            <person name="Liu P."/>
            <person name="Grigoriev I."/>
            <person name="Longcore J.E."/>
            <person name="James T.Y."/>
        </authorList>
    </citation>
    <scope>NUCLEOTIDE SEQUENCE</scope>
    <source>
        <strain evidence="1">JEL0513</strain>
    </source>
</reference>
<sequence length="509" mass="56589">MERIVATTASSTVKVCLDSKDVQIEAPFSNRICPPSITTTNHLEGNMDNILSGLVEFSVTADFAIKVTITVVGTMFVNSHKLALGWIRGGSAQMRSAKAKAAEPIDQKIYINSVTVWKREVGILGYDDDTISMTEFYSIPFSITIPEKCPASIVTDFYSVKYTATATVSAIAAPSSSLSTNTLVLATSDLVSFFVHSVRSKQTLQDSRAVVASEKSIDQFINLSVKTSRDEVVMRRYGGYGSEDEYLDLDILIDLSADVERVEDIEALREKGKVEHVRRIGEQVSLHIPINTKTFVKAIAAHSLVHKRSSPQDLRISISGEPSSIYADRNRYFPKSAGVQRAIDAIGAVKRKGSLSNVTMEYSAEIDPLEKSSEKPEPSGPLLFMRKLLSIGIAEIREKKQTPITSQSNHHGSKSTRPSILQTDLYYLKDESNSRNRTLQVNLNVPLRPKDTVAMVDRRPFSRLHDVVRTHYVVLRVKYLVKKDCVIGQLRHDRYVEVAVPIRLVVGRE</sequence>
<dbReference type="Gene3D" id="2.60.40.640">
    <property type="match status" value="1"/>
</dbReference>
<accession>A0AAD5SX78</accession>
<evidence type="ECO:0000313" key="2">
    <source>
        <dbReference type="Proteomes" id="UP001211907"/>
    </source>
</evidence>